<organism evidence="2 3">
    <name type="scientific">Romanomermis culicivorax</name>
    <name type="common">Nematode worm</name>
    <dbReference type="NCBI Taxonomy" id="13658"/>
    <lineage>
        <taxon>Eukaryota</taxon>
        <taxon>Metazoa</taxon>
        <taxon>Ecdysozoa</taxon>
        <taxon>Nematoda</taxon>
        <taxon>Enoplea</taxon>
        <taxon>Dorylaimia</taxon>
        <taxon>Mermithida</taxon>
        <taxon>Mermithoidea</taxon>
        <taxon>Mermithidae</taxon>
        <taxon>Romanomermis</taxon>
    </lineage>
</organism>
<feature type="region of interest" description="Disordered" evidence="1">
    <location>
        <begin position="1"/>
        <end position="39"/>
    </location>
</feature>
<dbReference type="WBParaSite" id="nRc.2.0.1.t20702-RA">
    <property type="protein sequence ID" value="nRc.2.0.1.t20702-RA"/>
    <property type="gene ID" value="nRc.2.0.1.g20702"/>
</dbReference>
<evidence type="ECO:0000313" key="2">
    <source>
        <dbReference type="Proteomes" id="UP000887565"/>
    </source>
</evidence>
<feature type="compositionally biased region" description="Basic and acidic residues" evidence="1">
    <location>
        <begin position="408"/>
        <end position="421"/>
    </location>
</feature>
<accession>A0A915J4Q8</accession>
<name>A0A915J4Q8_ROMCU</name>
<dbReference type="Proteomes" id="UP000887565">
    <property type="component" value="Unplaced"/>
</dbReference>
<sequence length="435" mass="50123">MNFTPQDAGVPIDHPPVIAIDPQEAGPANPNPDTDGLPLRNMKTSPAKVELAGSKRDVITPKFRPNLDEHLLVIWELKRHCKRFKNGIGGHSFGCMLRIMFEAVKSAKQSMERSKLFWPYDIKNDFGELWRANFHQEPREASTEKCIVARSPEIFWRTLQDLASLVNTKLWQQQIVLSITIVGTASYNDNAISRDKYICIPSCLAIMQPSGDSLLVPMGIYKYSDALAETGQRAFWAILHNEQFVKIFYGLAATRNFLDSWIPDKIVAEAQSAYDLAYMYHRYPNCPLGRYGAIGGIRDYQGMPERHSQHGTRSIGASCRKCSKSKIWLVGWSPRWTYSHCFCWLRRHVIYQNGYEKAWIACRRNGCFGKVQKQKPKKKRPNQKERKKLRRDQLLKTGETETANEITHGQEHRPRREGGHDKCCRWQQEREQAQD</sequence>
<proteinExistence type="predicted"/>
<evidence type="ECO:0000256" key="1">
    <source>
        <dbReference type="SAM" id="MobiDB-lite"/>
    </source>
</evidence>
<keyword evidence="2" id="KW-1185">Reference proteome</keyword>
<dbReference type="AlphaFoldDB" id="A0A915J4Q8"/>
<protein>
    <submittedName>
        <fullName evidence="3">Transposase</fullName>
    </submittedName>
</protein>
<reference evidence="3" key="1">
    <citation type="submission" date="2022-11" db="UniProtKB">
        <authorList>
            <consortium name="WormBaseParasite"/>
        </authorList>
    </citation>
    <scope>IDENTIFICATION</scope>
</reference>
<feature type="region of interest" description="Disordered" evidence="1">
    <location>
        <begin position="372"/>
        <end position="421"/>
    </location>
</feature>
<feature type="compositionally biased region" description="Basic residues" evidence="1">
    <location>
        <begin position="372"/>
        <end position="390"/>
    </location>
</feature>
<evidence type="ECO:0000313" key="3">
    <source>
        <dbReference type="WBParaSite" id="nRc.2.0.1.t20702-RA"/>
    </source>
</evidence>